<dbReference type="InterPro" id="IPR027417">
    <property type="entry name" value="P-loop_NTPase"/>
</dbReference>
<evidence type="ECO:0000256" key="2">
    <source>
        <dbReference type="ARBA" id="ARBA00018687"/>
    </source>
</evidence>
<evidence type="ECO:0000256" key="4">
    <source>
        <dbReference type="SAM" id="Coils"/>
    </source>
</evidence>
<dbReference type="EnsemblMetazoa" id="MESCA011101-RA">
    <property type="protein sequence ID" value="MESCA011101-PA"/>
    <property type="gene ID" value="MESCA011101"/>
</dbReference>
<evidence type="ECO:0000313" key="6">
    <source>
        <dbReference type="EnsemblMetazoa" id="MESCA011101-PA"/>
    </source>
</evidence>
<dbReference type="GO" id="GO:0005634">
    <property type="term" value="C:nucleus"/>
    <property type="evidence" value="ECO:0007669"/>
    <property type="project" value="TreeGrafter"/>
</dbReference>
<reference evidence="7" key="1">
    <citation type="submission" date="2013-02" db="EMBL/GenBank/DDBJ databases">
        <authorList>
            <person name="Hughes D."/>
        </authorList>
    </citation>
    <scope>NUCLEOTIDE SEQUENCE</scope>
    <source>
        <strain>Durham</strain>
        <strain evidence="7">NC isolate 2 -- Noor lab</strain>
    </source>
</reference>
<dbReference type="Proteomes" id="UP000015102">
    <property type="component" value="Unassembled WGS sequence"/>
</dbReference>
<dbReference type="GO" id="GO:0030915">
    <property type="term" value="C:Smc5-Smc6 complex"/>
    <property type="evidence" value="ECO:0007669"/>
    <property type="project" value="TreeGrafter"/>
</dbReference>
<dbReference type="EMBL" id="CAQQ02009763">
    <property type="status" value="NOT_ANNOTATED_CDS"/>
    <property type="molecule type" value="Genomic_DNA"/>
</dbReference>
<evidence type="ECO:0000256" key="3">
    <source>
        <dbReference type="ARBA" id="ARBA00023054"/>
    </source>
</evidence>
<dbReference type="AlphaFoldDB" id="T1H495"/>
<name>T1H495_MEGSC</name>
<protein>
    <recommendedName>
        <fullName evidence="2">Structural maintenance of chromosomes protein 5</fullName>
    </recommendedName>
</protein>
<dbReference type="PANTHER" id="PTHR45916">
    <property type="entry name" value="STRUCTURAL MAINTENANCE OF CHROMOSOMES PROTEIN 5"/>
    <property type="match status" value="1"/>
</dbReference>
<reference evidence="6" key="2">
    <citation type="submission" date="2015-06" db="UniProtKB">
        <authorList>
            <consortium name="EnsemblMetazoa"/>
        </authorList>
    </citation>
    <scope>IDENTIFICATION</scope>
</reference>
<dbReference type="InterPro" id="IPR038729">
    <property type="entry name" value="Rad50/SbcC_AAA"/>
</dbReference>
<keyword evidence="3 4" id="KW-0175">Coiled coil</keyword>
<organism evidence="6 7">
    <name type="scientific">Megaselia scalaris</name>
    <name type="common">Humpbacked fly</name>
    <name type="synonym">Phora scalaris</name>
    <dbReference type="NCBI Taxonomy" id="36166"/>
    <lineage>
        <taxon>Eukaryota</taxon>
        <taxon>Metazoa</taxon>
        <taxon>Ecdysozoa</taxon>
        <taxon>Arthropoda</taxon>
        <taxon>Hexapoda</taxon>
        <taxon>Insecta</taxon>
        <taxon>Pterygota</taxon>
        <taxon>Neoptera</taxon>
        <taxon>Endopterygota</taxon>
        <taxon>Diptera</taxon>
        <taxon>Brachycera</taxon>
        <taxon>Muscomorpha</taxon>
        <taxon>Platypezoidea</taxon>
        <taxon>Phoridae</taxon>
        <taxon>Megaseliini</taxon>
        <taxon>Megaselia</taxon>
    </lineage>
</organism>
<dbReference type="GO" id="GO:0003697">
    <property type="term" value="F:single-stranded DNA binding"/>
    <property type="evidence" value="ECO:0007669"/>
    <property type="project" value="TreeGrafter"/>
</dbReference>
<dbReference type="Gene3D" id="3.40.50.300">
    <property type="entry name" value="P-loop containing nucleotide triphosphate hydrolases"/>
    <property type="match status" value="1"/>
</dbReference>
<proteinExistence type="inferred from homology"/>
<evidence type="ECO:0000313" key="7">
    <source>
        <dbReference type="Proteomes" id="UP000015102"/>
    </source>
</evidence>
<keyword evidence="7" id="KW-1185">Reference proteome</keyword>
<dbReference type="Pfam" id="PF13476">
    <property type="entry name" value="AAA_23"/>
    <property type="match status" value="1"/>
</dbReference>
<evidence type="ECO:0000256" key="1">
    <source>
        <dbReference type="ARBA" id="ARBA00010171"/>
    </source>
</evidence>
<sequence>TYDEITIYPQPNLNVITGPNGSGKSTIVAAILLVMGGNPKLLSRASKIEDYIKNGKEQADISIVLYIDKTSKTTFRRMFNKNGKSEWMINNQATSLKNYQKKVSEFNIQIDNLCQFLPQDRVQDFTSQNPQELLLSTQTSVCDLEVVGWFETLKELRSVQVSAKKRSGDNAKKLAEATKRNAQLQEIINRINERNEFIEEIKVREAKKAWFEVKELETKLQTTKGELQNAESFIKRDKKALNEIEKQAKNVINDAEKFKKIINNGQNRLESLKADMEKINASNENFEKELRCAAKDVE</sequence>
<dbReference type="PANTHER" id="PTHR45916:SF1">
    <property type="entry name" value="STRUCTURAL MAINTENANCE OF CHROMOSOMES PROTEIN 5"/>
    <property type="match status" value="1"/>
</dbReference>
<dbReference type="HOGENOM" id="CLU_935602_0_0_1"/>
<evidence type="ECO:0000259" key="5">
    <source>
        <dbReference type="Pfam" id="PF13476"/>
    </source>
</evidence>
<comment type="similarity">
    <text evidence="1">Belongs to the SMC family. SMC5 subfamily.</text>
</comment>
<accession>T1H495</accession>
<dbReference type="GO" id="GO:0000724">
    <property type="term" value="P:double-strand break repair via homologous recombination"/>
    <property type="evidence" value="ECO:0007669"/>
    <property type="project" value="TreeGrafter"/>
</dbReference>
<feature type="domain" description="Rad50/SbcC-type AAA" evidence="5">
    <location>
        <begin position="2"/>
        <end position="227"/>
    </location>
</feature>
<dbReference type="SUPFAM" id="SSF52540">
    <property type="entry name" value="P-loop containing nucleoside triphosphate hydrolases"/>
    <property type="match status" value="1"/>
</dbReference>
<feature type="coiled-coil region" evidence="4">
    <location>
        <begin position="174"/>
        <end position="296"/>
    </location>
</feature>
<dbReference type="STRING" id="36166.T1H495"/>
<dbReference type="OMA" id="REMEINH"/>